<dbReference type="OrthoDB" id="10264154at2759"/>
<dbReference type="PANTHER" id="PTHR10877">
    <property type="entry name" value="POLYCYSTIN FAMILY MEMBER"/>
    <property type="match status" value="1"/>
</dbReference>
<feature type="transmembrane region" description="Helical" evidence="14">
    <location>
        <begin position="2293"/>
        <end position="2315"/>
    </location>
</feature>
<evidence type="ECO:0000259" key="15">
    <source>
        <dbReference type="PROSITE" id="PS50041"/>
    </source>
</evidence>
<dbReference type="SMART" id="SM00303">
    <property type="entry name" value="GPS"/>
    <property type="match status" value="1"/>
</dbReference>
<evidence type="ECO:0000256" key="6">
    <source>
        <dbReference type="ARBA" id="ARBA00022737"/>
    </source>
</evidence>
<dbReference type="GO" id="GO:0005262">
    <property type="term" value="F:calcium channel activity"/>
    <property type="evidence" value="ECO:0007669"/>
    <property type="project" value="TreeGrafter"/>
</dbReference>
<gene>
    <name evidence="20" type="primary">LOC115026506</name>
</gene>
<evidence type="ECO:0000256" key="2">
    <source>
        <dbReference type="ARBA" id="ARBA00007200"/>
    </source>
</evidence>
<dbReference type="Gene3D" id="1.10.287.70">
    <property type="match status" value="1"/>
</dbReference>
<evidence type="ECO:0000256" key="4">
    <source>
        <dbReference type="ARBA" id="ARBA00022729"/>
    </source>
</evidence>
<proteinExistence type="inferred from homology"/>
<dbReference type="InterPro" id="IPR046338">
    <property type="entry name" value="GAIN_dom_sf"/>
</dbReference>
<dbReference type="Pfam" id="PF02140">
    <property type="entry name" value="SUEL_Lectin"/>
    <property type="match status" value="1"/>
</dbReference>
<dbReference type="CDD" id="cd22831">
    <property type="entry name" value="Gal_Rha_Lectin_PKD1L2"/>
    <property type="match status" value="1"/>
</dbReference>
<dbReference type="CDD" id="cd00037">
    <property type="entry name" value="CLECT"/>
    <property type="match status" value="1"/>
</dbReference>
<dbReference type="Gene3D" id="2.60.220.50">
    <property type="match status" value="1"/>
</dbReference>
<dbReference type="GO" id="GO:0016020">
    <property type="term" value="C:membrane"/>
    <property type="evidence" value="ECO:0007669"/>
    <property type="project" value="UniProtKB-SubCell"/>
</dbReference>
<feature type="transmembrane region" description="Helical" evidence="14">
    <location>
        <begin position="1512"/>
        <end position="1532"/>
    </location>
</feature>
<evidence type="ECO:0000256" key="14">
    <source>
        <dbReference type="SAM" id="Phobius"/>
    </source>
</evidence>
<evidence type="ECO:0000313" key="20">
    <source>
        <dbReference type="RefSeq" id="XP_029315212.1"/>
    </source>
</evidence>
<evidence type="ECO:0000256" key="3">
    <source>
        <dbReference type="ARBA" id="ARBA00022692"/>
    </source>
</evidence>
<name>A0A6J2S0C9_COTGO</name>
<dbReference type="Gene3D" id="2.60.60.20">
    <property type="entry name" value="PLAT/LH2 domain"/>
    <property type="match status" value="1"/>
</dbReference>
<dbReference type="PROSITE" id="PS50041">
    <property type="entry name" value="C_TYPE_LECTIN_2"/>
    <property type="match status" value="1"/>
</dbReference>
<dbReference type="Pfam" id="PF01477">
    <property type="entry name" value="PLAT"/>
    <property type="match status" value="1"/>
</dbReference>
<comment type="caution">
    <text evidence="12">Lacks conserved residue(s) required for the propagation of feature annotation.</text>
</comment>
<keyword evidence="3 14" id="KW-0812">Transmembrane</keyword>
<keyword evidence="9" id="KW-1015">Disulfide bond</keyword>
<dbReference type="CDD" id="cd01752">
    <property type="entry name" value="PLAT_polycystin"/>
    <property type="match status" value="1"/>
</dbReference>
<accession>A0A6J2S0C9</accession>
<dbReference type="Pfam" id="PF01825">
    <property type="entry name" value="GPS"/>
    <property type="match status" value="1"/>
</dbReference>
<keyword evidence="4" id="KW-0732">Signal</keyword>
<evidence type="ECO:0000259" key="18">
    <source>
        <dbReference type="PROSITE" id="PS50228"/>
    </source>
</evidence>
<dbReference type="InterPro" id="IPR001304">
    <property type="entry name" value="C-type_lectin-like"/>
</dbReference>
<dbReference type="Gene3D" id="2.60.120.740">
    <property type="match status" value="1"/>
</dbReference>
<dbReference type="InterPro" id="IPR042060">
    <property type="entry name" value="PLAT_polycystin1"/>
</dbReference>
<dbReference type="GO" id="GO:0050982">
    <property type="term" value="P:detection of mechanical stimulus"/>
    <property type="evidence" value="ECO:0007669"/>
    <property type="project" value="TreeGrafter"/>
</dbReference>
<feature type="transmembrane region" description="Helical" evidence="14">
    <location>
        <begin position="2128"/>
        <end position="2150"/>
    </location>
</feature>
<dbReference type="Pfam" id="PF00059">
    <property type="entry name" value="Lectin_C"/>
    <property type="match status" value="1"/>
</dbReference>
<dbReference type="FunFam" id="2.60.60.20:FF:000008">
    <property type="entry name" value="Polycystic kidney disease 1-like 2, isoform CRA_a"/>
    <property type="match status" value="1"/>
</dbReference>
<organism evidence="19 20">
    <name type="scientific">Cottoperca gobio</name>
    <name type="common">Frogmouth</name>
    <name type="synonym">Aphritis gobio</name>
    <dbReference type="NCBI Taxonomy" id="56716"/>
    <lineage>
        <taxon>Eukaryota</taxon>
        <taxon>Metazoa</taxon>
        <taxon>Chordata</taxon>
        <taxon>Craniata</taxon>
        <taxon>Vertebrata</taxon>
        <taxon>Euteleostomi</taxon>
        <taxon>Actinopterygii</taxon>
        <taxon>Neopterygii</taxon>
        <taxon>Teleostei</taxon>
        <taxon>Neoteleostei</taxon>
        <taxon>Acanthomorphata</taxon>
        <taxon>Eupercaria</taxon>
        <taxon>Perciformes</taxon>
        <taxon>Notothenioidei</taxon>
        <taxon>Bovichtidae</taxon>
        <taxon>Cottoperca</taxon>
    </lineage>
</organism>
<dbReference type="PROSITE" id="PS50228">
    <property type="entry name" value="SUEL_LECTIN"/>
    <property type="match status" value="1"/>
</dbReference>
<dbReference type="PROSITE" id="PS50221">
    <property type="entry name" value="GAIN_B"/>
    <property type="match status" value="1"/>
</dbReference>
<feature type="disulfide bond" evidence="11">
    <location>
        <begin position="2014"/>
        <end position="2027"/>
    </location>
</feature>
<dbReference type="FunFam" id="1.10.287.70:FF:000086">
    <property type="entry name" value="Polycystic kidney disease 2"/>
    <property type="match status" value="1"/>
</dbReference>
<evidence type="ECO:0000259" key="16">
    <source>
        <dbReference type="PROSITE" id="PS50095"/>
    </source>
</evidence>
<dbReference type="InterPro" id="IPR003915">
    <property type="entry name" value="PKD_2"/>
</dbReference>
<dbReference type="InterPro" id="IPR013122">
    <property type="entry name" value="PKD1_2_channel"/>
</dbReference>
<dbReference type="InterPro" id="IPR012337">
    <property type="entry name" value="RNaseH-like_sf"/>
</dbReference>
<dbReference type="Proteomes" id="UP000504630">
    <property type="component" value="Chromosome 21"/>
</dbReference>
<feature type="transmembrane region" description="Helical" evidence="14">
    <location>
        <begin position="1918"/>
        <end position="1940"/>
    </location>
</feature>
<comment type="subcellular location">
    <subcellularLocation>
        <location evidence="1">Membrane</location>
        <topology evidence="1">Multi-pass membrane protein</topology>
    </subcellularLocation>
</comment>
<evidence type="ECO:0000256" key="5">
    <source>
        <dbReference type="ARBA" id="ARBA00022734"/>
    </source>
</evidence>
<evidence type="ECO:0000256" key="11">
    <source>
        <dbReference type="PIRSR" id="PIRSR603915-2"/>
    </source>
</evidence>
<evidence type="ECO:0000256" key="10">
    <source>
        <dbReference type="ARBA" id="ARBA00023180"/>
    </source>
</evidence>
<feature type="transmembrane region" description="Helical" evidence="14">
    <location>
        <begin position="2202"/>
        <end position="2221"/>
    </location>
</feature>
<dbReference type="KEGG" id="cgob:115026506"/>
<dbReference type="Pfam" id="PF08016">
    <property type="entry name" value="PKD_channel"/>
    <property type="match status" value="1"/>
</dbReference>
<protein>
    <submittedName>
        <fullName evidence="20">Polycystic kidney disease protein 1-like 2</fullName>
    </submittedName>
</protein>
<keyword evidence="5" id="KW-0430">Lectin</keyword>
<dbReference type="InterPro" id="IPR043159">
    <property type="entry name" value="Lectin_gal-bd_sf"/>
</dbReference>
<evidence type="ECO:0000256" key="13">
    <source>
        <dbReference type="SAM" id="MobiDB-lite"/>
    </source>
</evidence>
<dbReference type="Gene3D" id="3.10.100.10">
    <property type="entry name" value="Mannose-Binding Protein A, subunit A"/>
    <property type="match status" value="1"/>
</dbReference>
<evidence type="ECO:0000256" key="9">
    <source>
        <dbReference type="ARBA" id="ARBA00023157"/>
    </source>
</evidence>
<dbReference type="GO" id="GO:0005509">
    <property type="term" value="F:calcium ion binding"/>
    <property type="evidence" value="ECO:0007669"/>
    <property type="project" value="InterPro"/>
</dbReference>
<feature type="transmembrane region" description="Helical" evidence="14">
    <location>
        <begin position="1552"/>
        <end position="1574"/>
    </location>
</feature>
<feature type="domain" description="C-type lectin" evidence="15">
    <location>
        <begin position="239"/>
        <end position="360"/>
    </location>
</feature>
<feature type="transmembrane region" description="Helical" evidence="14">
    <location>
        <begin position="1792"/>
        <end position="1816"/>
    </location>
</feature>
<feature type="transmembrane region" description="Helical" evidence="14">
    <location>
        <begin position="1971"/>
        <end position="1991"/>
    </location>
</feature>
<reference evidence="20" key="1">
    <citation type="submission" date="2025-08" db="UniProtKB">
        <authorList>
            <consortium name="RefSeq"/>
        </authorList>
    </citation>
    <scope>IDENTIFICATION</scope>
</reference>
<evidence type="ECO:0000256" key="8">
    <source>
        <dbReference type="ARBA" id="ARBA00023136"/>
    </source>
</evidence>
<dbReference type="Pfam" id="PF20519">
    <property type="entry name" value="Polycystin_dom"/>
    <property type="match status" value="1"/>
</dbReference>
<sequence length="2450" mass="272417">MDESLDINDTPQLLIFIRTINSKFDITEELLDMVSLKNGTTGIEIKNAVLETLEKFNIGPEKITAFTTDGTPAMLGKRNGAVALLKETLKNGGIAAEGIFSYHCIVHQQALFAKFKCMNEVMANVIEVVNYIRARARNHLNFKLLCEEFDTHYGDLVLHTEIRWLSKGRMLAHFMDLLEPLKSFIVGQGETSRFSFLDDKEWVLSVAFLCDITQHLNELNLKMQGRNKTVYELYTARAFGGSCFEFVDLQHTFFSAQVWCEQRGGHLGFIPDEETQYFLQRLLDPKKDVWLGVATSPAPNLLYSSTVEGALSWLDGSHVTYSNWVRSPQPGAVCGHILRDSGFQWEATGDCNKTLPFICQFDSGRTIVCAGRNTTLQCGSGQVLMIDGGFYGRKNIYYCRSMLSPPTTSTDHQCIWVDVVDSLKARCHNRQVCQIAEVVDFFGEPCPKLGSYLSVEYNCKDGLTLSVSTVAAVFDDVTISVKWLLYLPQGNLSCKLNTGDGHVVYLHSPEGLESSKMHKYTYPSTFVVAVECTRSGIHITAQSIITIQEPITVFGIVRCYAGKLSFHVTNCNALDREPFQIQMEVKTGTNVSYRIQKDKMLLSGASVVRGNVPQNITLTPEMVKQHGPGCHQLTLYASNMVTFPEVSTDLQMCVLEKVTGLQASVVTERDDCLGSPDLTVAVSLERGVPVLLLFSLTGDNSSYSETRKMNTSMGTFHIEHPIQADVVPLYKTYTIKTKSSGKKPDADKENPGDGDTISPTKPTTPIAGPASTSSGTISDTTTTRTNPTTAGPAATSPGTISDATTTRTNPTTAGPAITSPGTISDTTSTPTTANTIDTSLPATSKHLRCSNNNEVKSVFLPLGESSSNYILIIKATAKNSSFVTSTTITAKVLDSTADSSSSVDGLKATVENAVAPLKKQGLLSVETLREKILGIMIDTVKEAPTNTPEEVQVIARGLNAVVQKGSELSSSAQLVGSSYRVCFVLRLAVVSLKNISDALLLALSNTQSALLAFIDANGGPSIIQQGHIGLFVNRLTMGSLHTEFINIPSSFGPTFSLPALQSILHSDEPVDVRMLSVDKNPFSWNERGNISGQTAALSLTRKDGSSIAVGNLSEDIKILLPRPVGEQVNASFLDLGNYSTTIIDIPSADSTLVLKMVPSNDPLPFKLFLGYMDYPTETNNVAMTEMPHQGTTQEERYTWLLDPKDLKGNTGVHYLVVRPIVGPGIKSINANLSITSITTACKFWDESIFEWSTHGCRVGVQSTHLVTQCLCNHLTFFGNSFFVTPNLVDASRTAELFGTFAENPLVVCFVGSLFVAYLLVVVWARRKDIQDTAKVKVTVLEDNDPMDEYYYLLSVSTGHRRGASTSSEVTITLLGAEGGSEPHHLSDPKKCVFERGAVDLFLITTPFSLGDLQGIRLWHNNSGSHPEWYVGNVMVQDLHAKHKWHFLCNSWLAIDSGDCSLDKVFPVSTEIDLKRFSNLFFMKTSKDFSDGHLWYSVISRPPSSSFTCVQRVSCCFTLLLCTMLTSVMFYGIPTDPSEQTMDLGHFEFTWQQFMIGVQSSLIMFPMNILIVSIFRNTRPRETFCCKRKTEKRDALERTSFSQTTTTNMNVNVTLDTVLKDIIRIAQSLSKTVKSNITFIESEFGSGQQVDINDVLSVVENFIRQNNQTSDSTQPKTFSNLIQPQLPECGASLHPGSTEEGIQKKSNKTQYLYRQLCHIDKELCLLGPSGFPTPHSYCQAVQQIHSMKGFLEDQLFTFSFVNPEELNQKKLSPADSTDGDGSQKKRVCCHGGLPWWFIFVGWLLMIASSFVAGYYTMLYGLKFGKERSASWLVSMIVSFFQSILIIQPLKVLCLAVFFALVIKKVDEEDYQNMLFEGIDRNLGDRKDQETVGRDNSLYEPPPAADIETMKRNKIMEQKAFALLKEILTYMGFMWMLLLVAYGQKDPNAFFLKQHIRDSFSRGISDSMSLGDVFSWANTSLLSNLFGVYPGFITDGNSKLVGKARLRQLRVQKNSCQIAGSMLQFVPDCHAPYSWDVEDIDSYVPGWNHLLRDNISTSTSSSWRYQTQAQLRAHPVRGKMVLYRGGGFVVELGPDSQNASSTLEYLYRNTWLDTYTRAIFVEFTVYNANVNLFCIVTLLLETSAVGAFQFYSELQSVRLYQSTGGLHFFVMAAEIIYLLFILHHMFLQGKLMKQQRCAYFRNKWNLLELTIILLSWSAVAVFIKRTLLGNRDMTYYQNHKDKFASFYETATADSFLQYLIAFLVLLATFKLWYLLRLNPKMNMITGALQRAWGDIYGLLLVIVIMFVAYSVASNIIYGWKISSYRTLTDALLTIISLQIGIFNYDEVLDCSPILGGLLFGSCIVFITFVVLNLLLSVILVAFNQEQIYHKPSDEEEIVDLMLKKICSLFGIRYKDSKDALGPDVNGAEGMTLNNSRNILNNSSIDVNKFSDI</sequence>
<dbReference type="InterPro" id="IPR016187">
    <property type="entry name" value="CTDL_fold"/>
</dbReference>
<evidence type="ECO:0000256" key="7">
    <source>
        <dbReference type="ARBA" id="ARBA00022989"/>
    </source>
</evidence>
<dbReference type="GO" id="GO:0030246">
    <property type="term" value="F:carbohydrate binding"/>
    <property type="evidence" value="ECO:0007669"/>
    <property type="project" value="UniProtKB-KW"/>
</dbReference>
<dbReference type="InterPro" id="IPR001024">
    <property type="entry name" value="PLAT/LH2_dom"/>
</dbReference>
<keyword evidence="6" id="KW-0677">Repeat</keyword>
<feature type="transmembrane region" description="Helical" evidence="14">
    <location>
        <begin position="1828"/>
        <end position="1861"/>
    </location>
</feature>
<dbReference type="InterPro" id="IPR046791">
    <property type="entry name" value="Polycystin_dom"/>
</dbReference>
<dbReference type="InterPro" id="IPR000203">
    <property type="entry name" value="GPS"/>
</dbReference>
<dbReference type="SMART" id="SM00308">
    <property type="entry name" value="LH2"/>
    <property type="match status" value="1"/>
</dbReference>
<dbReference type="RefSeq" id="XP_029315212.1">
    <property type="nucleotide sequence ID" value="XM_029459352.1"/>
</dbReference>
<dbReference type="GeneID" id="115026506"/>
<feature type="region of interest" description="Disordered" evidence="13">
    <location>
        <begin position="737"/>
        <end position="839"/>
    </location>
</feature>
<dbReference type="PANTHER" id="PTHR10877:SF134">
    <property type="entry name" value="POLYCYSTIN-1-LIKE PROTEIN 2"/>
    <property type="match status" value="1"/>
</dbReference>
<evidence type="ECO:0000256" key="12">
    <source>
        <dbReference type="PROSITE-ProRule" id="PRU00152"/>
    </source>
</evidence>
<feature type="transmembrane region" description="Helical" evidence="14">
    <location>
        <begin position="2351"/>
        <end position="2380"/>
    </location>
</feature>
<keyword evidence="7 14" id="KW-1133">Transmembrane helix</keyword>
<dbReference type="SUPFAM" id="SSF56436">
    <property type="entry name" value="C-type lectin-like"/>
    <property type="match status" value="1"/>
</dbReference>
<keyword evidence="19" id="KW-1185">Reference proteome</keyword>
<dbReference type="InterPro" id="IPR057244">
    <property type="entry name" value="GAIN_B"/>
</dbReference>
<keyword evidence="8 14" id="KW-0472">Membrane</keyword>
<feature type="transmembrane region" description="Helical" evidence="14">
    <location>
        <begin position="1304"/>
        <end position="1324"/>
    </location>
</feature>
<dbReference type="SUPFAM" id="SSF53098">
    <property type="entry name" value="Ribonuclease H-like"/>
    <property type="match status" value="1"/>
</dbReference>
<dbReference type="InterPro" id="IPR051223">
    <property type="entry name" value="Polycystin"/>
</dbReference>
<dbReference type="InParanoid" id="A0A6J2S0C9"/>
<evidence type="ECO:0000256" key="1">
    <source>
        <dbReference type="ARBA" id="ARBA00004141"/>
    </source>
</evidence>
<feature type="domain" description="GAIN-B" evidence="17">
    <location>
        <begin position="1141"/>
        <end position="1289"/>
    </location>
</feature>
<feature type="compositionally biased region" description="Low complexity" evidence="13">
    <location>
        <begin position="771"/>
        <end position="839"/>
    </location>
</feature>
<dbReference type="PROSITE" id="PS50095">
    <property type="entry name" value="PLAT"/>
    <property type="match status" value="1"/>
</dbReference>
<dbReference type="PRINTS" id="PR01433">
    <property type="entry name" value="POLYCYSTIN2"/>
</dbReference>
<feature type="transmembrane region" description="Helical" evidence="14">
    <location>
        <begin position="2253"/>
        <end position="2273"/>
    </location>
</feature>
<feature type="domain" description="SUEL-type lectin" evidence="18">
    <location>
        <begin position="368"/>
        <end position="460"/>
    </location>
</feature>
<dbReference type="SUPFAM" id="SSF49723">
    <property type="entry name" value="Lipase/lipooxygenase domain (PLAT/LH2 domain)"/>
    <property type="match status" value="1"/>
</dbReference>
<comment type="similarity">
    <text evidence="2">Belongs to the polycystin family.</text>
</comment>
<feature type="compositionally biased region" description="Basic and acidic residues" evidence="13">
    <location>
        <begin position="742"/>
        <end position="751"/>
    </location>
</feature>
<evidence type="ECO:0000313" key="19">
    <source>
        <dbReference type="Proteomes" id="UP000504630"/>
    </source>
</evidence>
<dbReference type="InterPro" id="IPR016186">
    <property type="entry name" value="C-type_lectin-like/link_sf"/>
</dbReference>
<dbReference type="InterPro" id="IPR036392">
    <property type="entry name" value="PLAT/LH2_dom_sf"/>
</dbReference>
<keyword evidence="10" id="KW-0325">Glycoprotein</keyword>
<feature type="transmembrane region" description="Helical" evidence="14">
    <location>
        <begin position="2162"/>
        <end position="2181"/>
    </location>
</feature>
<dbReference type="InterPro" id="IPR000922">
    <property type="entry name" value="Lectin_gal-bd_dom"/>
</dbReference>
<evidence type="ECO:0000259" key="17">
    <source>
        <dbReference type="PROSITE" id="PS50221"/>
    </source>
</evidence>
<feature type="domain" description="PLAT" evidence="16">
    <location>
        <begin position="1349"/>
        <end position="1466"/>
    </location>
</feature>
<dbReference type="SMART" id="SM00034">
    <property type="entry name" value="CLECT"/>
    <property type="match status" value="1"/>
</dbReference>